<feature type="domain" description="CNNM transmembrane" evidence="3">
    <location>
        <begin position="60"/>
        <end position="190"/>
    </location>
</feature>
<name>A0A810Q3Y3_9FIRM</name>
<keyword evidence="2" id="KW-0812">Transmembrane</keyword>
<keyword evidence="2" id="KW-1133">Transmembrane helix</keyword>
<feature type="transmembrane region" description="Helical" evidence="2">
    <location>
        <begin position="26"/>
        <end position="48"/>
    </location>
</feature>
<evidence type="ECO:0000256" key="2">
    <source>
        <dbReference type="SAM" id="Phobius"/>
    </source>
</evidence>
<reference evidence="4" key="1">
    <citation type="submission" date="2020-09" db="EMBL/GenBank/DDBJ databases">
        <title>New species isolated from human feces.</title>
        <authorList>
            <person name="Kitahara M."/>
            <person name="Shigeno Y."/>
            <person name="Shime M."/>
            <person name="Matsumoto Y."/>
            <person name="Nakamura S."/>
            <person name="Motooka D."/>
            <person name="Fukuoka S."/>
            <person name="Nishikawa H."/>
            <person name="Benno Y."/>
        </authorList>
    </citation>
    <scope>NUCLEOTIDE SEQUENCE</scope>
    <source>
        <strain evidence="4">MM50</strain>
    </source>
</reference>
<dbReference type="InterPro" id="IPR002550">
    <property type="entry name" value="CNNM"/>
</dbReference>
<sequence length="193" mass="20286">MSESDKTDRNKGKSKSKNKKKSGCSWALRVFLLAVALSALLSFFSSTALEGTGYAVAIIVLAVFIALGIVFDMIGVAVTAADPKPFHSMAAHKEKGAKEAIRLLKNANQVSSFCNDVVGDICGIVSGSTAAVIVVELQKDLSTTSILISIAVTALISGITIGGKALGKTVAINECTGVVYRVARLMHTLHLYR</sequence>
<protein>
    <recommendedName>
        <fullName evidence="3">CNNM transmembrane domain-containing protein</fullName>
    </recommendedName>
</protein>
<dbReference type="RefSeq" id="WP_228298436.1">
    <property type="nucleotide sequence ID" value="NZ_AP023418.1"/>
</dbReference>
<organism evidence="4 5">
    <name type="scientific">Vescimonas coprocola</name>
    <dbReference type="NCBI Taxonomy" id="2714355"/>
    <lineage>
        <taxon>Bacteria</taxon>
        <taxon>Bacillati</taxon>
        <taxon>Bacillota</taxon>
        <taxon>Clostridia</taxon>
        <taxon>Eubacteriales</taxon>
        <taxon>Oscillospiraceae</taxon>
        <taxon>Vescimonas</taxon>
    </lineage>
</organism>
<gene>
    <name evidence="4" type="ORF">MM50RIKEN_07300</name>
</gene>
<evidence type="ECO:0000313" key="5">
    <source>
        <dbReference type="Proteomes" id="UP000681035"/>
    </source>
</evidence>
<evidence type="ECO:0000259" key="3">
    <source>
        <dbReference type="Pfam" id="PF01595"/>
    </source>
</evidence>
<evidence type="ECO:0000256" key="1">
    <source>
        <dbReference type="SAM" id="MobiDB-lite"/>
    </source>
</evidence>
<feature type="transmembrane region" description="Helical" evidence="2">
    <location>
        <begin position="54"/>
        <end position="80"/>
    </location>
</feature>
<dbReference type="Pfam" id="PF01595">
    <property type="entry name" value="CNNM"/>
    <property type="match status" value="1"/>
</dbReference>
<accession>A0A810Q3Y3</accession>
<feature type="compositionally biased region" description="Basic and acidic residues" evidence="1">
    <location>
        <begin position="1"/>
        <end position="11"/>
    </location>
</feature>
<keyword evidence="2" id="KW-0472">Membrane</keyword>
<proteinExistence type="predicted"/>
<dbReference type="KEGG" id="vcop:MM50RIKEN_07300"/>
<dbReference type="EMBL" id="AP023418">
    <property type="protein sequence ID" value="BCK80967.1"/>
    <property type="molecule type" value="Genomic_DNA"/>
</dbReference>
<dbReference type="AlphaFoldDB" id="A0A810Q3Y3"/>
<dbReference type="Proteomes" id="UP000681035">
    <property type="component" value="Chromosome"/>
</dbReference>
<keyword evidence="5" id="KW-1185">Reference proteome</keyword>
<feature type="region of interest" description="Disordered" evidence="1">
    <location>
        <begin position="1"/>
        <end position="20"/>
    </location>
</feature>
<evidence type="ECO:0000313" key="4">
    <source>
        <dbReference type="EMBL" id="BCK80967.1"/>
    </source>
</evidence>